<dbReference type="Proteomes" id="UP000235371">
    <property type="component" value="Unassembled WGS sequence"/>
</dbReference>
<evidence type="ECO:0000259" key="1">
    <source>
        <dbReference type="Pfam" id="PF06985"/>
    </source>
</evidence>
<dbReference type="InterPro" id="IPR010730">
    <property type="entry name" value="HET"/>
</dbReference>
<evidence type="ECO:0000313" key="3">
    <source>
        <dbReference type="Proteomes" id="UP000235371"/>
    </source>
</evidence>
<dbReference type="GeneID" id="36586119"/>
<organism evidence="2 3">
    <name type="scientific">Hyaloscypha bicolor E</name>
    <dbReference type="NCBI Taxonomy" id="1095630"/>
    <lineage>
        <taxon>Eukaryota</taxon>
        <taxon>Fungi</taxon>
        <taxon>Dikarya</taxon>
        <taxon>Ascomycota</taxon>
        <taxon>Pezizomycotina</taxon>
        <taxon>Leotiomycetes</taxon>
        <taxon>Helotiales</taxon>
        <taxon>Hyaloscyphaceae</taxon>
        <taxon>Hyaloscypha</taxon>
        <taxon>Hyaloscypha bicolor</taxon>
    </lineage>
</organism>
<dbReference type="Pfam" id="PF06985">
    <property type="entry name" value="HET"/>
    <property type="match status" value="1"/>
</dbReference>
<sequence>MRLLNTTTFELEEFFGTNIPPYAIASHLHGKSEVTFQDLLNGKGPMKEGWRKIVGCCAQARKEGWNWAWIDTCCIDKSSTAELSEAINSMFRWYQRSQVCYAYLSDVPERETDVYAIGSAFRESKWFTRGWTLQELLAPKSVVFYNSGWVEIGTKKSLETLVSAITRIEHLYGWETSSVAQKMSWASRRETLKEEDIAYCLLGLFGVNMPPLYGEGEKAFLRLQTEIMKISDDESIFAWVDETLSNGTSGLLARSPAAFKDSWDIDFCPNFRGAPYSMTNKGLQINLSLSAPKRTRTERMHACRKGGSEDQESKVYTAFLYCARRGQDELLGLKLVKQWRSPEEYSRTSCYKLLGMADTLTGQPAEKTVFIRQDENYYTNLERSLA</sequence>
<dbReference type="OrthoDB" id="674604at2759"/>
<dbReference type="AlphaFoldDB" id="A0A2J6TFH3"/>
<dbReference type="PANTHER" id="PTHR10622:SF10">
    <property type="entry name" value="HET DOMAIN-CONTAINING PROTEIN"/>
    <property type="match status" value="1"/>
</dbReference>
<accession>A0A2J6TFH3</accession>
<reference evidence="2 3" key="1">
    <citation type="submission" date="2016-04" db="EMBL/GenBank/DDBJ databases">
        <title>A degradative enzymes factory behind the ericoid mycorrhizal symbiosis.</title>
        <authorList>
            <consortium name="DOE Joint Genome Institute"/>
            <person name="Martino E."/>
            <person name="Morin E."/>
            <person name="Grelet G."/>
            <person name="Kuo A."/>
            <person name="Kohler A."/>
            <person name="Daghino S."/>
            <person name="Barry K."/>
            <person name="Choi C."/>
            <person name="Cichocki N."/>
            <person name="Clum A."/>
            <person name="Copeland A."/>
            <person name="Hainaut M."/>
            <person name="Haridas S."/>
            <person name="Labutti K."/>
            <person name="Lindquist E."/>
            <person name="Lipzen A."/>
            <person name="Khouja H.-R."/>
            <person name="Murat C."/>
            <person name="Ohm R."/>
            <person name="Olson A."/>
            <person name="Spatafora J."/>
            <person name="Veneault-Fourrey C."/>
            <person name="Henrissat B."/>
            <person name="Grigoriev I."/>
            <person name="Martin F."/>
            <person name="Perotto S."/>
        </authorList>
    </citation>
    <scope>NUCLEOTIDE SEQUENCE [LARGE SCALE GENOMIC DNA]</scope>
    <source>
        <strain evidence="2 3">E</strain>
    </source>
</reference>
<feature type="domain" description="Heterokaryon incompatibility" evidence="1">
    <location>
        <begin position="55"/>
        <end position="109"/>
    </location>
</feature>
<name>A0A2J6TFH3_9HELO</name>
<gene>
    <name evidence="2" type="ORF">K444DRAFT_588022</name>
</gene>
<dbReference type="STRING" id="1095630.A0A2J6TFH3"/>
<dbReference type="InParanoid" id="A0A2J6TFH3"/>
<proteinExistence type="predicted"/>
<dbReference type="PANTHER" id="PTHR10622">
    <property type="entry name" value="HET DOMAIN-CONTAINING PROTEIN"/>
    <property type="match status" value="1"/>
</dbReference>
<dbReference type="RefSeq" id="XP_024738666.1">
    <property type="nucleotide sequence ID" value="XM_024878042.1"/>
</dbReference>
<keyword evidence="3" id="KW-1185">Reference proteome</keyword>
<protein>
    <submittedName>
        <fullName evidence="2">HET-domain-containing protein</fullName>
    </submittedName>
</protein>
<dbReference type="EMBL" id="KZ613786">
    <property type="protein sequence ID" value="PMD61762.1"/>
    <property type="molecule type" value="Genomic_DNA"/>
</dbReference>
<evidence type="ECO:0000313" key="2">
    <source>
        <dbReference type="EMBL" id="PMD61762.1"/>
    </source>
</evidence>